<sequence>MCNPSIPWPDLLPTVLLGLRTAHKPDIKASPAEMLFGTTLRIPGDFFVDAERPADPEIFLEKHREYMRAIRPTPTSHHIKAKIFVQSDLQSCTHVFLRLDEVRPPLRPPYSGPHEIIKRLDDRRFVININGESKTISIERLKPAFLPKEDIADERPIQQEDIILPHQQGTMDKPLITYQKTPKNVNFKLT</sequence>
<reference evidence="1" key="1">
    <citation type="submission" date="2021-08" db="EMBL/GenBank/DDBJ databases">
        <authorList>
            <person name="Misof B."/>
            <person name="Oliver O."/>
            <person name="Podsiadlowski L."/>
            <person name="Donath A."/>
            <person name="Peters R."/>
            <person name="Mayer C."/>
            <person name="Rust J."/>
            <person name="Gunkel S."/>
            <person name="Lesny P."/>
            <person name="Martin S."/>
            <person name="Oeyen J.P."/>
            <person name="Petersen M."/>
            <person name="Panagiotis P."/>
            <person name="Wilbrandt J."/>
            <person name="Tanja T."/>
        </authorList>
    </citation>
    <scope>NUCLEOTIDE SEQUENCE</scope>
    <source>
        <strain evidence="1">GBR_01_08_01A</strain>
        <tissue evidence="1">Thorax + abdomen</tissue>
    </source>
</reference>
<dbReference type="PANTHER" id="PTHR38681:SF1">
    <property type="entry name" value="RETROVIRUS-RELATED POL POLYPROTEIN FROM TRANSPOSON 412-LIKE PROTEIN"/>
    <property type="match status" value="1"/>
</dbReference>
<gene>
    <name evidence="1" type="ORF">KPH14_012932</name>
</gene>
<dbReference type="AlphaFoldDB" id="A0AAD9R809"/>
<dbReference type="Proteomes" id="UP001258017">
    <property type="component" value="Unassembled WGS sequence"/>
</dbReference>
<reference evidence="1" key="2">
    <citation type="journal article" date="2023" name="Commun. Biol.">
        <title>Intrasexual cuticular hydrocarbon dimorphism in a wasp sheds light on hydrocarbon biosynthesis genes in Hymenoptera.</title>
        <authorList>
            <person name="Moris V.C."/>
            <person name="Podsiadlowski L."/>
            <person name="Martin S."/>
            <person name="Oeyen J.P."/>
            <person name="Donath A."/>
            <person name="Petersen M."/>
            <person name="Wilbrandt J."/>
            <person name="Misof B."/>
            <person name="Liedtke D."/>
            <person name="Thamm M."/>
            <person name="Scheiner R."/>
            <person name="Schmitt T."/>
            <person name="Niehuis O."/>
        </authorList>
    </citation>
    <scope>NUCLEOTIDE SEQUENCE</scope>
    <source>
        <strain evidence="1">GBR_01_08_01A</strain>
    </source>
</reference>
<keyword evidence="2" id="KW-1185">Reference proteome</keyword>
<comment type="caution">
    <text evidence="1">The sequence shown here is derived from an EMBL/GenBank/DDBJ whole genome shotgun (WGS) entry which is preliminary data.</text>
</comment>
<evidence type="ECO:0000313" key="1">
    <source>
        <dbReference type="EMBL" id="KAK2574740.1"/>
    </source>
</evidence>
<dbReference type="EMBL" id="JAIFRP010005097">
    <property type="protein sequence ID" value="KAK2574740.1"/>
    <property type="molecule type" value="Genomic_DNA"/>
</dbReference>
<accession>A0AAD9R809</accession>
<organism evidence="1 2">
    <name type="scientific">Odynerus spinipes</name>
    <dbReference type="NCBI Taxonomy" id="1348599"/>
    <lineage>
        <taxon>Eukaryota</taxon>
        <taxon>Metazoa</taxon>
        <taxon>Ecdysozoa</taxon>
        <taxon>Arthropoda</taxon>
        <taxon>Hexapoda</taxon>
        <taxon>Insecta</taxon>
        <taxon>Pterygota</taxon>
        <taxon>Neoptera</taxon>
        <taxon>Endopterygota</taxon>
        <taxon>Hymenoptera</taxon>
        <taxon>Apocrita</taxon>
        <taxon>Aculeata</taxon>
        <taxon>Vespoidea</taxon>
        <taxon>Vespidae</taxon>
        <taxon>Eumeninae</taxon>
        <taxon>Odynerus</taxon>
    </lineage>
</organism>
<evidence type="ECO:0000313" key="2">
    <source>
        <dbReference type="Proteomes" id="UP001258017"/>
    </source>
</evidence>
<protein>
    <submittedName>
        <fullName evidence="1">Uncharacterized protein</fullName>
    </submittedName>
</protein>
<dbReference type="PANTHER" id="PTHR38681">
    <property type="entry name" value="RETROVIRUS-RELATED POL POLYPROTEIN FROM TRANSPOSON 412-LIKE PROTEIN-RELATED"/>
    <property type="match status" value="1"/>
</dbReference>
<proteinExistence type="predicted"/>
<name>A0AAD9R809_9HYME</name>